<dbReference type="Proteomes" id="UP000828048">
    <property type="component" value="Chromosome 10"/>
</dbReference>
<evidence type="ECO:0000313" key="1">
    <source>
        <dbReference type="EMBL" id="KAH7840068.1"/>
    </source>
</evidence>
<comment type="caution">
    <text evidence="1">The sequence shown here is derived from an EMBL/GenBank/DDBJ whole genome shotgun (WGS) entry which is preliminary data.</text>
</comment>
<reference evidence="1 2" key="1">
    <citation type="journal article" date="2021" name="Hortic Res">
        <title>High-quality reference genome and annotation aids understanding of berry development for evergreen blueberry (Vaccinium darrowii).</title>
        <authorList>
            <person name="Yu J."/>
            <person name="Hulse-Kemp A.M."/>
            <person name="Babiker E."/>
            <person name="Staton M."/>
        </authorList>
    </citation>
    <scope>NUCLEOTIDE SEQUENCE [LARGE SCALE GENOMIC DNA]</scope>
    <source>
        <strain evidence="2">cv. NJ 8807/NJ 8810</strain>
        <tissue evidence="1">Young leaf</tissue>
    </source>
</reference>
<proteinExistence type="predicted"/>
<protein>
    <submittedName>
        <fullName evidence="1">Uncharacterized protein</fullName>
    </submittedName>
</protein>
<evidence type="ECO:0000313" key="2">
    <source>
        <dbReference type="Proteomes" id="UP000828048"/>
    </source>
</evidence>
<dbReference type="EMBL" id="CM037160">
    <property type="protein sequence ID" value="KAH7840068.1"/>
    <property type="molecule type" value="Genomic_DNA"/>
</dbReference>
<accession>A0ACB7XGY8</accession>
<gene>
    <name evidence="1" type="ORF">Vadar_012288</name>
</gene>
<organism evidence="1 2">
    <name type="scientific">Vaccinium darrowii</name>
    <dbReference type="NCBI Taxonomy" id="229202"/>
    <lineage>
        <taxon>Eukaryota</taxon>
        <taxon>Viridiplantae</taxon>
        <taxon>Streptophyta</taxon>
        <taxon>Embryophyta</taxon>
        <taxon>Tracheophyta</taxon>
        <taxon>Spermatophyta</taxon>
        <taxon>Magnoliopsida</taxon>
        <taxon>eudicotyledons</taxon>
        <taxon>Gunneridae</taxon>
        <taxon>Pentapetalae</taxon>
        <taxon>asterids</taxon>
        <taxon>Ericales</taxon>
        <taxon>Ericaceae</taxon>
        <taxon>Vaccinioideae</taxon>
        <taxon>Vaccinieae</taxon>
        <taxon>Vaccinium</taxon>
    </lineage>
</organism>
<name>A0ACB7XGY8_9ERIC</name>
<sequence length="390" mass="44283">MKHKCSKTYESVRVSSKFLAAKLVKKVRDQPNIRLSKIQEKVHEKFVVHISRSKAYRAKTKALNEVEGSHKEQYASLWDYCNELRRSNPGSTIKMQVTGLYSDILLAAVGIVEAENKDSWMWFISLLLDDVGSDRRYTFTSDQQKGLESTLKDLQPGGEHRFCCRHLYNNLRKKHPGILIKEFFWKAAYTSYAQAFERHAISAIHFNKQNAEDYTSEYYAVETYKRAYAPLIYPTNGSNLWEATGHPPLLPPALRRPTGRLKKLRRREPDEPKKGAKLRRSGTNVVCKRCERTGHNKRTCNGLVGGNKNLSGESSSQQRQGPRADNNIGTRGGIRVRIRGGLRGRPRGGHTTNQRVGHTAPCNELSSPSTNKCGPNTVLHSNLLFYSNWP</sequence>
<keyword evidence="2" id="KW-1185">Reference proteome</keyword>